<dbReference type="OMA" id="HPLWLTP"/>
<evidence type="ECO:0000313" key="1">
    <source>
        <dbReference type="EMBL" id="KAB7784886.1"/>
    </source>
</evidence>
<sequence>MFEPNEVLQVLSGRGALSAEGIEPVKVRYKLVIERRNGTVLAHGSVTGRHAALHPLWLTPDATLQLKDTRLLAVSLTDLVGDTAEFESTEPVAPG</sequence>
<dbReference type="RefSeq" id="WP_012454911.1">
    <property type="nucleotide sequence ID" value="NZ_CP039546.1"/>
</dbReference>
<name>A0A177JA77_9HYPH</name>
<protein>
    <submittedName>
        <fullName evidence="1">Uncharacterized protein</fullName>
    </submittedName>
</protein>
<dbReference type="Proteomes" id="UP000469949">
    <property type="component" value="Unassembled WGS sequence"/>
</dbReference>
<reference evidence="1 2" key="1">
    <citation type="submission" date="2019-10" db="EMBL/GenBank/DDBJ databases">
        <title>Draft Genome Sequence of the Caffeine Degrading Methylotroph Methylorubrum populi PINKEL.</title>
        <authorList>
            <person name="Dawson S.C."/>
            <person name="Zhang X."/>
            <person name="Wright M.E."/>
            <person name="Sharma G."/>
            <person name="Langner J.T."/>
            <person name="Ditty J.L."/>
            <person name="Subuyuj G.A."/>
        </authorList>
    </citation>
    <scope>NUCLEOTIDE SEQUENCE [LARGE SCALE GENOMIC DNA]</scope>
    <source>
        <strain evidence="1 2">Pinkel</strain>
    </source>
</reference>
<dbReference type="AlphaFoldDB" id="A0A177JA77"/>
<organism evidence="1 2">
    <name type="scientific">Methylorubrum populi</name>
    <dbReference type="NCBI Taxonomy" id="223967"/>
    <lineage>
        <taxon>Bacteria</taxon>
        <taxon>Pseudomonadati</taxon>
        <taxon>Pseudomonadota</taxon>
        <taxon>Alphaproteobacteria</taxon>
        <taxon>Hyphomicrobiales</taxon>
        <taxon>Methylobacteriaceae</taxon>
        <taxon>Methylorubrum</taxon>
    </lineage>
</organism>
<evidence type="ECO:0000313" key="2">
    <source>
        <dbReference type="Proteomes" id="UP000469949"/>
    </source>
</evidence>
<gene>
    <name evidence="1" type="ORF">F8B43_2919</name>
</gene>
<comment type="caution">
    <text evidence="1">The sequence shown here is derived from an EMBL/GenBank/DDBJ whole genome shotgun (WGS) entry which is preliminary data.</text>
</comment>
<accession>A0A177JA77</accession>
<proteinExistence type="predicted"/>
<dbReference type="EMBL" id="WEKV01000010">
    <property type="protein sequence ID" value="KAB7784886.1"/>
    <property type="molecule type" value="Genomic_DNA"/>
</dbReference>